<proteinExistence type="predicted"/>
<feature type="region of interest" description="Disordered" evidence="2">
    <location>
        <begin position="238"/>
        <end position="265"/>
    </location>
</feature>
<feature type="compositionally biased region" description="Low complexity" evidence="2">
    <location>
        <begin position="431"/>
        <end position="448"/>
    </location>
</feature>
<organism evidence="3 4">
    <name type="scientific">Caenorhabditis tropicalis</name>
    <dbReference type="NCBI Taxonomy" id="1561998"/>
    <lineage>
        <taxon>Eukaryota</taxon>
        <taxon>Metazoa</taxon>
        <taxon>Ecdysozoa</taxon>
        <taxon>Nematoda</taxon>
        <taxon>Chromadorea</taxon>
        <taxon>Rhabditida</taxon>
        <taxon>Rhabditina</taxon>
        <taxon>Rhabditomorpha</taxon>
        <taxon>Rhabditoidea</taxon>
        <taxon>Rhabditidae</taxon>
        <taxon>Peloderinae</taxon>
        <taxon>Caenorhabditis</taxon>
    </lineage>
</organism>
<accession>A0A1I7T7R9</accession>
<dbReference type="InterPro" id="IPR005312">
    <property type="entry name" value="DUF1759"/>
</dbReference>
<protein>
    <submittedName>
        <fullName evidence="4">BLOC-1-related complex subunit 5</fullName>
    </submittedName>
</protein>
<dbReference type="AlphaFoldDB" id="A0A1I7T7R9"/>
<dbReference type="eggNOG" id="KOG4379">
    <property type="taxonomic scope" value="Eukaryota"/>
</dbReference>
<feature type="region of interest" description="Disordered" evidence="2">
    <location>
        <begin position="61"/>
        <end position="96"/>
    </location>
</feature>
<evidence type="ECO:0000313" key="4">
    <source>
        <dbReference type="WBParaSite" id="Csp11.Scaffold534.g3236.t2"/>
    </source>
</evidence>
<evidence type="ECO:0000256" key="1">
    <source>
        <dbReference type="SAM" id="Coils"/>
    </source>
</evidence>
<name>A0A1I7T7R9_9PELO</name>
<feature type="compositionally biased region" description="Polar residues" evidence="2">
    <location>
        <begin position="648"/>
        <end position="657"/>
    </location>
</feature>
<dbReference type="STRING" id="1561998.A0A1I7T7R9"/>
<dbReference type="PANTHER" id="PTHR22954:SF3">
    <property type="entry name" value="PROTEIN CBG08539"/>
    <property type="match status" value="1"/>
</dbReference>
<keyword evidence="1" id="KW-0175">Coiled coil</keyword>
<keyword evidence="3" id="KW-1185">Reference proteome</keyword>
<feature type="coiled-coil region" evidence="1">
    <location>
        <begin position="195"/>
        <end position="222"/>
    </location>
</feature>
<dbReference type="WBParaSite" id="Csp11.Scaffold534.g3236.t2">
    <property type="protein sequence ID" value="Csp11.Scaffold534.g3236.t2"/>
    <property type="gene ID" value="Csp11.Scaffold534.g3236"/>
</dbReference>
<feature type="region of interest" description="Disordered" evidence="2">
    <location>
        <begin position="633"/>
        <end position="657"/>
    </location>
</feature>
<evidence type="ECO:0000256" key="2">
    <source>
        <dbReference type="SAM" id="MobiDB-lite"/>
    </source>
</evidence>
<dbReference type="Pfam" id="PF03564">
    <property type="entry name" value="DUF1759"/>
    <property type="match status" value="1"/>
</dbReference>
<feature type="compositionally biased region" description="Basic and acidic residues" evidence="2">
    <location>
        <begin position="635"/>
        <end position="647"/>
    </location>
</feature>
<reference evidence="4" key="1">
    <citation type="submission" date="2016-11" db="UniProtKB">
        <authorList>
            <consortium name="WormBaseParasite"/>
        </authorList>
    </citation>
    <scope>IDENTIFICATION</scope>
</reference>
<sequence length="657" mass="73145">MLSLGEIRVPAQVWSEGCHSGLDREAHPLEIGVQAILAQVSICGLCPCDALVYCADADSEEPVKPSGPHHDRHKKTAGSTKSTSKHSSRSSKSSVIGASKYGKWTSLGPAKTRFTKRASKAKKLIEHVANILAKPDSPDFLRVVQDCYRDLFTMINQLSKSAGEVMNLLQENPVLSSSSEVCNKNFRELSNHIKLLHYDSLIIRLEELLSEYEQEITKLNAIPRKVAATQITIPALTPMLPGKRSDANSPVEPPVEPPVNQQPAVTDGEPHLLRNQISRSPNMRVAPTVELSPQLYPDLVNQLLTRINKDMEQMLKSLLTPLSVQLKRTEQLSRSYQQIVETQQQQAVTQQYIQNNVEALQAQMKKMQKQMMRMQKDISLRSVPLLSSKVNSVQTRLPDPDQHLSDQLEGDCNNPSGAVSLEVTTRPVSPDPLITSPSPSPTRISPGTPMFTRVGEIGAIARTIKPFDGSVNKYALFITRFNSLVHDNPQVDTVMKHNMLISLLEGDAANLISTDDLGEESYRILRQNLEETYNCKEGRQNQLLDEFSKLPFHQVDHDQMDKDLMRHICLANSLQRTGVSVDHASIINSFTNKMIRSSTWIDAIKGTEFAETITCLVNSSLLRLLLSDEETESLPSKDHGSLREHDSTNQPKILNAS</sequence>
<evidence type="ECO:0000313" key="3">
    <source>
        <dbReference type="Proteomes" id="UP000095282"/>
    </source>
</evidence>
<feature type="region of interest" description="Disordered" evidence="2">
    <location>
        <begin position="427"/>
        <end position="448"/>
    </location>
</feature>
<feature type="coiled-coil region" evidence="1">
    <location>
        <begin position="350"/>
        <end position="377"/>
    </location>
</feature>
<dbReference type="Proteomes" id="UP000095282">
    <property type="component" value="Unplaced"/>
</dbReference>
<dbReference type="PANTHER" id="PTHR22954">
    <property type="entry name" value="RETROVIRAL PROTEASE-RELATED"/>
    <property type="match status" value="1"/>
</dbReference>